<dbReference type="Proteomes" id="UP000199227">
    <property type="component" value="Unassembled WGS sequence"/>
</dbReference>
<dbReference type="EMBL" id="FOXB01000032">
    <property type="protein sequence ID" value="SFP67484.1"/>
    <property type="molecule type" value="Genomic_DNA"/>
</dbReference>
<dbReference type="STRING" id="223786.SAMN05216234_1325"/>
<feature type="chain" id="PRO_5011493530" evidence="1">
    <location>
        <begin position="21"/>
        <end position="227"/>
    </location>
</feature>
<dbReference type="OrthoDB" id="9778934at2"/>
<dbReference type="RefSeq" id="WP_092913304.1">
    <property type="nucleotide sequence ID" value="NZ_FOXB01000032.1"/>
</dbReference>
<keyword evidence="1" id="KW-0732">Signal</keyword>
<dbReference type="Pfam" id="PF05275">
    <property type="entry name" value="CopB"/>
    <property type="match status" value="1"/>
</dbReference>
<organism evidence="2 3">
    <name type="scientific">Hydrogenimonas thermophila</name>
    <dbReference type="NCBI Taxonomy" id="223786"/>
    <lineage>
        <taxon>Bacteria</taxon>
        <taxon>Pseudomonadati</taxon>
        <taxon>Campylobacterota</taxon>
        <taxon>Epsilonproteobacteria</taxon>
        <taxon>Campylobacterales</taxon>
        <taxon>Hydrogenimonadaceae</taxon>
        <taxon>Hydrogenimonas</taxon>
    </lineage>
</organism>
<feature type="signal peptide" evidence="1">
    <location>
        <begin position="1"/>
        <end position="20"/>
    </location>
</feature>
<dbReference type="GO" id="GO:0009279">
    <property type="term" value="C:cell outer membrane"/>
    <property type="evidence" value="ECO:0007669"/>
    <property type="project" value="InterPro"/>
</dbReference>
<protein>
    <submittedName>
        <fullName evidence="2">Copper resistance protein B</fullName>
    </submittedName>
</protein>
<accession>A0A1I5S9Q8</accession>
<name>A0A1I5S9Q8_9BACT</name>
<gene>
    <name evidence="2" type="ORF">SAMN05216234_1325</name>
</gene>
<sequence>MKKFIYLLSIFSLLAKSLFADMNDDPLRATLLMDRLEVQDIKDSIVTWDISAYIGKDIDKLYLYSEGSKSSEESEVQNELVVSRAITPFWDLQGGIEHDKAESDSKVWGVIALQGLAPYFIDTRLKVKIGEDSVGVNFDFEYEALITQKLILTPRFEMEAYSNNVPEIGMGSGLSSLSFGLRLRYEFIREFAPYIGVNYSNSFGETKEVYGGKDSLNFIIGARIWYY</sequence>
<dbReference type="AlphaFoldDB" id="A0A1I5S9Q8"/>
<evidence type="ECO:0000313" key="2">
    <source>
        <dbReference type="EMBL" id="SFP67484.1"/>
    </source>
</evidence>
<reference evidence="2 3" key="1">
    <citation type="submission" date="2016-10" db="EMBL/GenBank/DDBJ databases">
        <authorList>
            <person name="de Groot N.N."/>
        </authorList>
    </citation>
    <scope>NUCLEOTIDE SEQUENCE [LARGE SCALE GENOMIC DNA]</scope>
    <source>
        <strain evidence="2 3">EP1-55-1</strain>
    </source>
</reference>
<proteinExistence type="predicted"/>
<dbReference type="GO" id="GO:0005507">
    <property type="term" value="F:copper ion binding"/>
    <property type="evidence" value="ECO:0007669"/>
    <property type="project" value="InterPro"/>
</dbReference>
<evidence type="ECO:0000256" key="1">
    <source>
        <dbReference type="SAM" id="SignalP"/>
    </source>
</evidence>
<dbReference type="GO" id="GO:0006878">
    <property type="term" value="P:intracellular copper ion homeostasis"/>
    <property type="evidence" value="ECO:0007669"/>
    <property type="project" value="InterPro"/>
</dbReference>
<evidence type="ECO:0000313" key="3">
    <source>
        <dbReference type="Proteomes" id="UP000199227"/>
    </source>
</evidence>
<keyword evidence="3" id="KW-1185">Reference proteome</keyword>
<dbReference type="InterPro" id="IPR007939">
    <property type="entry name" value="Cu-R_B_prcur"/>
</dbReference>